<evidence type="ECO:0000313" key="1">
    <source>
        <dbReference type="Proteomes" id="UP000095284"/>
    </source>
</evidence>
<proteinExistence type="predicted"/>
<organism evidence="1 2">
    <name type="scientific">Bursaphelenchus xylophilus</name>
    <name type="common">Pinewood nematode worm</name>
    <name type="synonym">Aphelenchoides xylophilus</name>
    <dbReference type="NCBI Taxonomy" id="6326"/>
    <lineage>
        <taxon>Eukaryota</taxon>
        <taxon>Metazoa</taxon>
        <taxon>Ecdysozoa</taxon>
        <taxon>Nematoda</taxon>
        <taxon>Chromadorea</taxon>
        <taxon>Rhabditida</taxon>
        <taxon>Tylenchina</taxon>
        <taxon>Tylenchomorpha</taxon>
        <taxon>Aphelenchoidea</taxon>
        <taxon>Aphelenchoididae</taxon>
        <taxon>Bursaphelenchus</taxon>
    </lineage>
</organism>
<name>A0A1I7RHS2_BURXY</name>
<protein>
    <submittedName>
        <fullName evidence="2">Ovule protein</fullName>
    </submittedName>
</protein>
<evidence type="ECO:0000313" key="2">
    <source>
        <dbReference type="WBParaSite" id="BXY_0025100.1"/>
    </source>
</evidence>
<dbReference type="Proteomes" id="UP000095284">
    <property type="component" value="Unplaced"/>
</dbReference>
<dbReference type="WBParaSite" id="BXY_0025100.1">
    <property type="protein sequence ID" value="BXY_0025100.1"/>
    <property type="gene ID" value="BXY_0025100"/>
</dbReference>
<sequence length="111" mass="13272">MFKPPNFFGFNIWRHNYIGIIFEVYGPTLAYLFGRCFSSFPAWSRPLSASHFSREIRVKIHLFTCIRLHVSYSVIVCRVLYVYTDCECNKRSNFRKEPFPTCKLYSVWPVR</sequence>
<reference evidence="2" key="1">
    <citation type="submission" date="2016-11" db="UniProtKB">
        <authorList>
            <consortium name="WormBaseParasite"/>
        </authorList>
    </citation>
    <scope>IDENTIFICATION</scope>
</reference>
<dbReference type="AlphaFoldDB" id="A0A1I7RHS2"/>
<accession>A0A1I7RHS2</accession>